<evidence type="ECO:0000256" key="4">
    <source>
        <dbReference type="ARBA" id="ARBA00022989"/>
    </source>
</evidence>
<keyword evidence="8" id="KW-1185">Reference proteome</keyword>
<keyword evidence="4" id="KW-1133">Transmembrane helix</keyword>
<evidence type="ECO:0000256" key="1">
    <source>
        <dbReference type="ARBA" id="ARBA00004651"/>
    </source>
</evidence>
<evidence type="ECO:0000256" key="2">
    <source>
        <dbReference type="ARBA" id="ARBA00022475"/>
    </source>
</evidence>
<evidence type="ECO:0000256" key="5">
    <source>
        <dbReference type="ARBA" id="ARBA00023136"/>
    </source>
</evidence>
<dbReference type="InterPro" id="IPR016181">
    <property type="entry name" value="Acyl_CoA_acyltransferase"/>
</dbReference>
<dbReference type="Proteomes" id="UP000587462">
    <property type="component" value="Unassembled WGS sequence"/>
</dbReference>
<protein>
    <submittedName>
        <fullName evidence="7">DUF2156 domain-containing protein</fullName>
    </submittedName>
</protein>
<dbReference type="SUPFAM" id="SSF55729">
    <property type="entry name" value="Acyl-CoA N-acyltransferases (Nat)"/>
    <property type="match status" value="1"/>
</dbReference>
<organism evidence="7 8">
    <name type="scientific">Streptomyces morookaense</name>
    <name type="common">Streptoverticillium morookaense</name>
    <dbReference type="NCBI Taxonomy" id="1970"/>
    <lineage>
        <taxon>Bacteria</taxon>
        <taxon>Bacillati</taxon>
        <taxon>Actinomycetota</taxon>
        <taxon>Actinomycetes</taxon>
        <taxon>Kitasatosporales</taxon>
        <taxon>Streptomycetaceae</taxon>
        <taxon>Streptomyces</taxon>
    </lineage>
</organism>
<dbReference type="PANTHER" id="PTHR34697:SF2">
    <property type="entry name" value="PHOSPHATIDYLGLYCEROL LYSYLTRANSFERASE"/>
    <property type="match status" value="1"/>
</dbReference>
<dbReference type="InterPro" id="IPR024320">
    <property type="entry name" value="LPG_synthase_C"/>
</dbReference>
<dbReference type="Pfam" id="PF09924">
    <property type="entry name" value="LPG_synthase_C"/>
    <property type="match status" value="1"/>
</dbReference>
<feature type="domain" description="Phosphatidylglycerol lysyltransferase C-terminal" evidence="6">
    <location>
        <begin position="11"/>
        <end position="313"/>
    </location>
</feature>
<dbReference type="AlphaFoldDB" id="A0A7Y7E760"/>
<dbReference type="EMBL" id="JABBXF010000016">
    <property type="protein sequence ID" value="NVK77882.1"/>
    <property type="molecule type" value="Genomic_DNA"/>
</dbReference>
<evidence type="ECO:0000259" key="6">
    <source>
        <dbReference type="Pfam" id="PF09924"/>
    </source>
</evidence>
<comment type="subcellular location">
    <subcellularLocation>
        <location evidence="1">Cell membrane</location>
        <topology evidence="1">Multi-pass membrane protein</topology>
    </subcellularLocation>
</comment>
<keyword evidence="2" id="KW-1003">Cell membrane</keyword>
<gene>
    <name evidence="7" type="ORF">HG542_09410</name>
</gene>
<evidence type="ECO:0000313" key="8">
    <source>
        <dbReference type="Proteomes" id="UP000587462"/>
    </source>
</evidence>
<sequence>MPPPAARAADLLSAHADHPSAVLALNRNTGRYTGRQVSGLIAYRPGRRHVVQFGGPFAGPGDRGALLDEFLAHLSAGGRRPPLLTAAQVGRDDVALYAERGFSVNQIGCTYGIDLGRFTLGGKALAKVRQNVNRARREGVTVVETDPGDPGDRRELDAIDAAWLRAKGRHVKELAFLVGERGGPAGPLRRTFLARQHGRTVGYLTYSPVWGTRPGWLYDLTRRFPQAPVGTVELVNLTALTRFREEGARWLHLGLTPFAGLADVHEPAAAGPLLTRALRLVAEHGRAVYPARTQEAFKLKWAPHTVEPEYAAFQGGVRPSAVWHLLRTTGAV</sequence>
<evidence type="ECO:0000313" key="7">
    <source>
        <dbReference type="EMBL" id="NVK77882.1"/>
    </source>
</evidence>
<dbReference type="InterPro" id="IPR051211">
    <property type="entry name" value="PG_lysyltransferase"/>
</dbReference>
<keyword evidence="5" id="KW-0472">Membrane</keyword>
<comment type="caution">
    <text evidence="7">The sequence shown here is derived from an EMBL/GenBank/DDBJ whole genome shotgun (WGS) entry which is preliminary data.</text>
</comment>
<evidence type="ECO:0000256" key="3">
    <source>
        <dbReference type="ARBA" id="ARBA00022692"/>
    </source>
</evidence>
<reference evidence="7 8" key="1">
    <citation type="submission" date="2020-04" db="EMBL/GenBank/DDBJ databases">
        <title>Draft Genome Sequence of Streptomyces morookaense DSM 40503, an 8-azaguanine-producing strain.</title>
        <authorList>
            <person name="Qi J."/>
            <person name="Gao J.-M."/>
        </authorList>
    </citation>
    <scope>NUCLEOTIDE SEQUENCE [LARGE SCALE GENOMIC DNA]</scope>
    <source>
        <strain evidence="7 8">DSM 40503</strain>
    </source>
</reference>
<dbReference type="GO" id="GO:0005886">
    <property type="term" value="C:plasma membrane"/>
    <property type="evidence" value="ECO:0007669"/>
    <property type="project" value="UniProtKB-SubCell"/>
</dbReference>
<proteinExistence type="predicted"/>
<keyword evidence="3" id="KW-0812">Transmembrane</keyword>
<dbReference type="PANTHER" id="PTHR34697">
    <property type="entry name" value="PHOSPHATIDYLGLYCEROL LYSYLTRANSFERASE"/>
    <property type="match status" value="1"/>
</dbReference>
<accession>A0A7Y7E760</accession>
<name>A0A7Y7E760_STRMO</name>
<dbReference type="GO" id="GO:0016755">
    <property type="term" value="F:aminoacyltransferase activity"/>
    <property type="evidence" value="ECO:0007669"/>
    <property type="project" value="TreeGrafter"/>
</dbReference>
<dbReference type="GO" id="GO:0055091">
    <property type="term" value="P:phospholipid homeostasis"/>
    <property type="evidence" value="ECO:0007669"/>
    <property type="project" value="TreeGrafter"/>
</dbReference>